<evidence type="ECO:0000313" key="2">
    <source>
        <dbReference type="Proteomes" id="UP001420932"/>
    </source>
</evidence>
<gene>
    <name evidence="1" type="ORF">Syun_012511</name>
</gene>
<name>A0AAP0PJJ4_9MAGN</name>
<proteinExistence type="predicted"/>
<keyword evidence="2" id="KW-1185">Reference proteome</keyword>
<accession>A0AAP0PJJ4</accession>
<organism evidence="1 2">
    <name type="scientific">Stephania yunnanensis</name>
    <dbReference type="NCBI Taxonomy" id="152371"/>
    <lineage>
        <taxon>Eukaryota</taxon>
        <taxon>Viridiplantae</taxon>
        <taxon>Streptophyta</taxon>
        <taxon>Embryophyta</taxon>
        <taxon>Tracheophyta</taxon>
        <taxon>Spermatophyta</taxon>
        <taxon>Magnoliopsida</taxon>
        <taxon>Ranunculales</taxon>
        <taxon>Menispermaceae</taxon>
        <taxon>Menispermoideae</taxon>
        <taxon>Cissampelideae</taxon>
        <taxon>Stephania</taxon>
    </lineage>
</organism>
<reference evidence="1 2" key="1">
    <citation type="submission" date="2024-01" db="EMBL/GenBank/DDBJ databases">
        <title>Genome assemblies of Stephania.</title>
        <authorList>
            <person name="Yang L."/>
        </authorList>
    </citation>
    <scope>NUCLEOTIDE SEQUENCE [LARGE SCALE GENOMIC DNA]</scope>
    <source>
        <strain evidence="1">YNDBR</strain>
        <tissue evidence="1">Leaf</tissue>
    </source>
</reference>
<protein>
    <submittedName>
        <fullName evidence="1">Uncharacterized protein</fullName>
    </submittedName>
</protein>
<evidence type="ECO:0000313" key="1">
    <source>
        <dbReference type="EMBL" id="KAK9143111.1"/>
    </source>
</evidence>
<comment type="caution">
    <text evidence="1">The sequence shown here is derived from an EMBL/GenBank/DDBJ whole genome shotgun (WGS) entry which is preliminary data.</text>
</comment>
<dbReference type="Proteomes" id="UP001420932">
    <property type="component" value="Unassembled WGS sequence"/>
</dbReference>
<sequence>MVFSSRRNQMCHRDTYVQHESRGNPNTFTHLSPNVVNNWKTIDLLKNEITYANETLITN</sequence>
<dbReference type="AlphaFoldDB" id="A0AAP0PJJ4"/>
<dbReference type="EMBL" id="JBBNAF010000005">
    <property type="protein sequence ID" value="KAK9143111.1"/>
    <property type="molecule type" value="Genomic_DNA"/>
</dbReference>